<feature type="transmembrane region" description="Helical" evidence="6">
    <location>
        <begin position="277"/>
        <end position="297"/>
    </location>
</feature>
<keyword evidence="4 6" id="KW-1133">Transmembrane helix</keyword>
<feature type="transmembrane region" description="Helical" evidence="6">
    <location>
        <begin position="416"/>
        <end position="435"/>
    </location>
</feature>
<dbReference type="Proteomes" id="UP000182100">
    <property type="component" value="Unassembled WGS sequence"/>
</dbReference>
<dbReference type="GO" id="GO:0005886">
    <property type="term" value="C:plasma membrane"/>
    <property type="evidence" value="ECO:0007669"/>
    <property type="project" value="UniProtKB-SubCell"/>
</dbReference>
<gene>
    <name evidence="8" type="ORF">SAMN05216505_101693</name>
</gene>
<organism evidence="8 9">
    <name type="scientific">Streptomyces prasinopilosus</name>
    <dbReference type="NCBI Taxonomy" id="67344"/>
    <lineage>
        <taxon>Bacteria</taxon>
        <taxon>Bacillati</taxon>
        <taxon>Actinomycetota</taxon>
        <taxon>Actinomycetes</taxon>
        <taxon>Kitasatosporales</taxon>
        <taxon>Streptomycetaceae</taxon>
        <taxon>Streptomyces</taxon>
    </lineage>
</organism>
<evidence type="ECO:0000256" key="2">
    <source>
        <dbReference type="ARBA" id="ARBA00022475"/>
    </source>
</evidence>
<dbReference type="InterPro" id="IPR003838">
    <property type="entry name" value="ABC3_permease_C"/>
</dbReference>
<dbReference type="Pfam" id="PF02687">
    <property type="entry name" value="FtsX"/>
    <property type="match status" value="2"/>
</dbReference>
<dbReference type="RefSeq" id="WP_095533932.1">
    <property type="nucleotide sequence ID" value="NZ_FMZK01000001.1"/>
</dbReference>
<dbReference type="PANTHER" id="PTHR30287:SF1">
    <property type="entry name" value="INNER MEMBRANE PROTEIN"/>
    <property type="match status" value="1"/>
</dbReference>
<feature type="domain" description="ABC3 transporter permease C-terminal" evidence="7">
    <location>
        <begin position="277"/>
        <end position="396"/>
    </location>
</feature>
<dbReference type="PANTHER" id="PTHR30287">
    <property type="entry name" value="MEMBRANE COMPONENT OF PREDICTED ABC SUPERFAMILY METABOLITE UPTAKE TRANSPORTER"/>
    <property type="match status" value="1"/>
</dbReference>
<evidence type="ECO:0000256" key="1">
    <source>
        <dbReference type="ARBA" id="ARBA00004651"/>
    </source>
</evidence>
<evidence type="ECO:0000256" key="5">
    <source>
        <dbReference type="ARBA" id="ARBA00023136"/>
    </source>
</evidence>
<feature type="transmembrane region" description="Helical" evidence="6">
    <location>
        <begin position="441"/>
        <end position="463"/>
    </location>
</feature>
<dbReference type="EMBL" id="FMZK01000001">
    <property type="protein sequence ID" value="SDC18582.1"/>
    <property type="molecule type" value="Genomic_DNA"/>
</dbReference>
<evidence type="ECO:0000256" key="6">
    <source>
        <dbReference type="SAM" id="Phobius"/>
    </source>
</evidence>
<sequence>MLALAARMLRHRKGSFTATFVALAAGVAVLMACALLVESAWHYRGQAQRYARTVAVVADRDLTVSTELFGETERTTVTLPERGGVPASLAGRLAAVPGVERAVGDRSLAVTATSAPDVPVTGHGWASAALAPYRTVRGGPPRSDGEIAVDARLLAGTGLGPGDSTEIVTGGASRTYRISGVVEAGDGGTPDAGTPDAGAVLFFTDAHAARLDPHRGRFDAVGVLAAPDADRSALLAGVREAAGAVGATVYTGDDRGLAEQPGAGTARDFVLQAGGAFGGYAAVIIVFAVAGTVGLSVRHRRRDLALLRAVAATPGQVRRMILGETALLALLAAVAGVPLGLLAAGRIRDELVTRGFAPGSFTVQGGLPSGVAVTVAVAAVALTSAWTAARRTTRIRPTEALGEAAVEPGPGSRARAVTGLVLLAGAVSLIGLTGATDGQTALTAAVGMLYTFVLAIALLAPWINRAAARLLGPVLRAVWGTSGHLAAANLRAGARSTVAVLTALVLSVGLGGSVWFLQDSLRRQTVVQNRDGTLARHALVSGTGLPASATEEARRIPGVTAATSVRRTSVVVPGGLEPRVVAAQGIDPRGADRTLDLRVRSGSLTGLTKDTVAVSTATADAAGWELGGTARLWLGDGTSVTLEVVALYERGFGFGDVTLHTGTLTGHTVTGLDDRILVRTGPDADAGTLEALNGLAARYPDASVAGTGTLTGELAQDLAVSGWLNKLLVTVLAGYALLAAANTLITAALARSRELSLLRLVGVTRGQVKRMVHAEQAGLLGVALAIGGTIAAVTLTSVVDAVSGQRVPYVPAAGWLGIVGGTVALALIATMLPVGLLLRTPPVRGIGIRE</sequence>
<evidence type="ECO:0000259" key="7">
    <source>
        <dbReference type="Pfam" id="PF02687"/>
    </source>
</evidence>
<keyword evidence="3 6" id="KW-0812">Transmembrane</keyword>
<accession>A0A1G6JIG3</accession>
<name>A0A1G6JIG3_9ACTN</name>
<keyword evidence="2" id="KW-1003">Cell membrane</keyword>
<feature type="domain" description="ABC3 transporter permease C-terminal" evidence="7">
    <location>
        <begin position="728"/>
        <end position="842"/>
    </location>
</feature>
<evidence type="ECO:0000256" key="4">
    <source>
        <dbReference type="ARBA" id="ARBA00022989"/>
    </source>
</evidence>
<feature type="transmembrane region" description="Helical" evidence="6">
    <location>
        <begin position="498"/>
        <end position="517"/>
    </location>
</feature>
<feature type="transmembrane region" description="Helical" evidence="6">
    <location>
        <begin position="815"/>
        <end position="838"/>
    </location>
</feature>
<feature type="transmembrane region" description="Helical" evidence="6">
    <location>
        <begin position="727"/>
        <end position="750"/>
    </location>
</feature>
<dbReference type="AlphaFoldDB" id="A0A1G6JIG3"/>
<dbReference type="InterPro" id="IPR038766">
    <property type="entry name" value="Membrane_comp_ABC_pdt"/>
</dbReference>
<proteinExistence type="predicted"/>
<reference evidence="9" key="1">
    <citation type="submission" date="2016-10" db="EMBL/GenBank/DDBJ databases">
        <authorList>
            <person name="Varghese N."/>
            <person name="Submissions S."/>
        </authorList>
    </citation>
    <scope>NUCLEOTIDE SEQUENCE [LARGE SCALE GENOMIC DNA]</scope>
    <source>
        <strain evidence="9">CGMCC 4.3504</strain>
    </source>
</reference>
<keyword evidence="5 6" id="KW-0472">Membrane</keyword>
<feature type="transmembrane region" description="Helical" evidence="6">
    <location>
        <begin position="326"/>
        <end position="347"/>
    </location>
</feature>
<comment type="subcellular location">
    <subcellularLocation>
        <location evidence="1">Cell membrane</location>
        <topology evidence="1">Multi-pass membrane protein</topology>
    </subcellularLocation>
</comment>
<feature type="transmembrane region" description="Helical" evidence="6">
    <location>
        <begin position="777"/>
        <end position="795"/>
    </location>
</feature>
<evidence type="ECO:0000313" key="8">
    <source>
        <dbReference type="EMBL" id="SDC18582.1"/>
    </source>
</evidence>
<protein>
    <submittedName>
        <fullName evidence="8">Putative ABC transport system permease protein</fullName>
    </submittedName>
</protein>
<keyword evidence="9" id="KW-1185">Reference proteome</keyword>
<evidence type="ECO:0000313" key="9">
    <source>
        <dbReference type="Proteomes" id="UP000182100"/>
    </source>
</evidence>
<evidence type="ECO:0000256" key="3">
    <source>
        <dbReference type="ARBA" id="ARBA00022692"/>
    </source>
</evidence>
<dbReference type="PROSITE" id="PS51257">
    <property type="entry name" value="PROKAR_LIPOPROTEIN"/>
    <property type="match status" value="1"/>
</dbReference>
<dbReference type="STRING" id="67344.SAMN05216505_101693"/>
<feature type="transmembrane region" description="Helical" evidence="6">
    <location>
        <begin position="367"/>
        <end position="389"/>
    </location>
</feature>